<dbReference type="EnsemblPlants" id="AVESA.00010b.r2.7DG1393930.1">
    <property type="protein sequence ID" value="AVESA.00010b.r2.7DG1393930.1.CDS"/>
    <property type="gene ID" value="AVESA.00010b.r2.7DG1393930"/>
</dbReference>
<name>A0ACD6AJ13_AVESA</name>
<organism evidence="1 2">
    <name type="scientific">Avena sativa</name>
    <name type="common">Oat</name>
    <dbReference type="NCBI Taxonomy" id="4498"/>
    <lineage>
        <taxon>Eukaryota</taxon>
        <taxon>Viridiplantae</taxon>
        <taxon>Streptophyta</taxon>
        <taxon>Embryophyta</taxon>
        <taxon>Tracheophyta</taxon>
        <taxon>Spermatophyta</taxon>
        <taxon>Magnoliopsida</taxon>
        <taxon>Liliopsida</taxon>
        <taxon>Poales</taxon>
        <taxon>Poaceae</taxon>
        <taxon>BOP clade</taxon>
        <taxon>Pooideae</taxon>
        <taxon>Poodae</taxon>
        <taxon>Poeae</taxon>
        <taxon>Poeae Chloroplast Group 1 (Aveneae type)</taxon>
        <taxon>Aveninae</taxon>
        <taxon>Avena</taxon>
    </lineage>
</organism>
<keyword evidence="2" id="KW-1185">Reference proteome</keyword>
<evidence type="ECO:0000313" key="1">
    <source>
        <dbReference type="EnsemblPlants" id="AVESA.00010b.r2.7DG1393930.1.CDS"/>
    </source>
</evidence>
<reference evidence="1" key="1">
    <citation type="submission" date="2021-05" db="EMBL/GenBank/DDBJ databases">
        <authorList>
            <person name="Scholz U."/>
            <person name="Mascher M."/>
            <person name="Fiebig A."/>
        </authorList>
    </citation>
    <scope>NUCLEOTIDE SEQUENCE [LARGE SCALE GENOMIC DNA]</scope>
</reference>
<proteinExistence type="predicted"/>
<accession>A0ACD6AJ13</accession>
<protein>
    <submittedName>
        <fullName evidence="1">Uncharacterized protein</fullName>
    </submittedName>
</protein>
<reference evidence="1" key="2">
    <citation type="submission" date="2025-09" db="UniProtKB">
        <authorList>
            <consortium name="EnsemblPlants"/>
        </authorList>
    </citation>
    <scope>IDENTIFICATION</scope>
</reference>
<sequence length="688" mass="76378">MPLIQICRWHHDIVVHLLFDGDDDWLDGARSSDSAVTSGVCSWRSRLRLLGDDRAICCTSNWLHLRVVSTGNCSTLCGNVSVPYPFGIGPPSCYLPGFNLTCDTSQHPPRLLLGADGTLRVVDISLRNNTVGIIRTGPLYGMDGQDGLVDSFNSFFMDQHDEIPYSLSTRNELVLMGCSVRAVVYSGHGNRVVVLSGCSTFCSSGNYNDDTYDVNGDDDGYCYGDGCCKARISMSNDGMPTEFFVRWIDYASSADKTLPPAYGLIAMEGWFDEHRVAKKVRREFKRRRSSSSTTIISAVLLEQLEVPMVLDWEILQPSSLRQPPTANNRSSQHLDSARICHGQVVCKSKHSVCIPGIRGYSCQCAYGYDSNPYRVDGCSKINPKNAKGISALIGVASGAVIVLVVFLTFLVSKKIKHRRAQMLKRRFFEQNRGQLLQQLVSQRADISERMIITLEELEKATNNFDQARELGGGGHGIVYKGILSDLHVVAIKKPKKVVQKEIDEFINEVAILSQVNHRNVVKLYGCCLETQVPMLVYEFISNGTLHDHLHVEGPISVPWNDRLRIAAETAKSIAYLHSMASIPIIHRDIKSVNILLDDTLTAKVADFGASRYVPVDKSGVTTMVQGTIGYMDPMYFYTGRLTEKSDVYGFGVMLVELLTRRKPFLYMSSEGDGLVVHFATLYGDDDLS</sequence>
<dbReference type="Proteomes" id="UP001732700">
    <property type="component" value="Chromosome 7D"/>
</dbReference>
<evidence type="ECO:0000313" key="2">
    <source>
        <dbReference type="Proteomes" id="UP001732700"/>
    </source>
</evidence>